<accession>A0A1Y0LGR0</accession>
<dbReference type="Gene3D" id="1.10.10.10">
    <property type="entry name" value="Winged helix-like DNA-binding domain superfamily/Winged helix DNA-binding domain"/>
    <property type="match status" value="1"/>
</dbReference>
<keyword evidence="1 6" id="KW-0597">Phosphoprotein</keyword>
<dbReference type="InterPro" id="IPR011006">
    <property type="entry name" value="CheY-like_superfamily"/>
</dbReference>
<dbReference type="CDD" id="cd00383">
    <property type="entry name" value="trans_reg_C"/>
    <property type="match status" value="1"/>
</dbReference>
<organism evidence="10 13">
    <name type="scientific">Tatumella citrea</name>
    <name type="common">Pantoea citrea</name>
    <dbReference type="NCBI Taxonomy" id="53336"/>
    <lineage>
        <taxon>Bacteria</taxon>
        <taxon>Pseudomonadati</taxon>
        <taxon>Pseudomonadota</taxon>
        <taxon>Gammaproteobacteria</taxon>
        <taxon>Enterobacterales</taxon>
        <taxon>Erwiniaceae</taxon>
        <taxon>Tatumella</taxon>
    </lineage>
</organism>
<evidence type="ECO:0000259" key="8">
    <source>
        <dbReference type="PROSITE" id="PS50110"/>
    </source>
</evidence>
<evidence type="ECO:0000256" key="1">
    <source>
        <dbReference type="ARBA" id="ARBA00022553"/>
    </source>
</evidence>
<dbReference type="GO" id="GO:0000976">
    <property type="term" value="F:transcription cis-regulatory region binding"/>
    <property type="evidence" value="ECO:0007669"/>
    <property type="project" value="TreeGrafter"/>
</dbReference>
<dbReference type="SUPFAM" id="SSF52172">
    <property type="entry name" value="CheY-like"/>
    <property type="match status" value="1"/>
</dbReference>
<dbReference type="InterPro" id="IPR001789">
    <property type="entry name" value="Sig_transdc_resp-reg_receiver"/>
</dbReference>
<reference evidence="12 13" key="1">
    <citation type="submission" date="2016-05" db="EMBL/GenBank/DDBJ databases">
        <title>Complete genome sequence of two 2,5-diketo-D-glunonic acid producing strain Tatumella citrea.</title>
        <authorList>
            <person name="Duan C."/>
            <person name="Yang J."/>
            <person name="Yang S."/>
        </authorList>
    </citation>
    <scope>NUCLEOTIDE SEQUENCE [LARGE SCALE GENOMIC DNA]</scope>
    <source>
        <strain evidence="11 12">ATCC 39140</strain>
        <strain evidence="10 13">DSM 13699</strain>
    </source>
</reference>
<sequence length="233" mass="26327">MRLLLVEDQSMAAGYISKGLKENDFVVDVASNGVDGLHYLLTSDYDLAILDVMLPGMNGWKILELARQAGKTTPVMFLTARDDVEDRVRGLELGAEDYLIKPFSFSELLARVRVIMRRQSTLSAAAEEPALQISNLQLDFIRHRVSRAGKRIELTQKEFLLLSLLMRRSGEVLSRTVLAEQVWDMNFDPETNVVDVAIRRLRSKIDDGYDVKLLHTIRGAGYVLEERNDTDTA</sequence>
<feature type="domain" description="OmpR/PhoB-type" evidence="9">
    <location>
        <begin position="128"/>
        <end position="226"/>
    </location>
</feature>
<protein>
    <submittedName>
        <fullName evidence="10">DNA-binding response regulator</fullName>
    </submittedName>
</protein>
<evidence type="ECO:0000313" key="10">
    <source>
        <dbReference type="EMBL" id="ARU92801.1"/>
    </source>
</evidence>
<dbReference type="Gene3D" id="3.40.50.2300">
    <property type="match status" value="1"/>
</dbReference>
<dbReference type="InterPro" id="IPR016032">
    <property type="entry name" value="Sig_transdc_resp-reg_C-effctor"/>
</dbReference>
<feature type="modified residue" description="4-aspartylphosphate" evidence="6">
    <location>
        <position position="51"/>
    </location>
</feature>
<dbReference type="InterPro" id="IPR036388">
    <property type="entry name" value="WH-like_DNA-bd_sf"/>
</dbReference>
<dbReference type="Pfam" id="PF00486">
    <property type="entry name" value="Trans_reg_C"/>
    <property type="match status" value="1"/>
</dbReference>
<dbReference type="PANTHER" id="PTHR48111:SF76">
    <property type="entry name" value="TWO-COMPONENT RESPONSE REGULATOR"/>
    <property type="match status" value="1"/>
</dbReference>
<dbReference type="RefSeq" id="WP_087487188.1">
    <property type="nucleotide sequence ID" value="NZ_CP015579.1"/>
</dbReference>
<keyword evidence="5" id="KW-0804">Transcription</keyword>
<evidence type="ECO:0000313" key="13">
    <source>
        <dbReference type="Proteomes" id="UP000195814"/>
    </source>
</evidence>
<dbReference type="Proteomes" id="UP000195729">
    <property type="component" value="Chromosome"/>
</dbReference>
<keyword evidence="12" id="KW-1185">Reference proteome</keyword>
<evidence type="ECO:0000256" key="5">
    <source>
        <dbReference type="ARBA" id="ARBA00023163"/>
    </source>
</evidence>
<evidence type="ECO:0000256" key="7">
    <source>
        <dbReference type="PROSITE-ProRule" id="PRU01091"/>
    </source>
</evidence>
<keyword evidence="4 7" id="KW-0238">DNA-binding</keyword>
<keyword evidence="3" id="KW-0805">Transcription regulation</keyword>
<evidence type="ECO:0000256" key="4">
    <source>
        <dbReference type="ARBA" id="ARBA00023125"/>
    </source>
</evidence>
<dbReference type="PROSITE" id="PS51755">
    <property type="entry name" value="OMPR_PHOB"/>
    <property type="match status" value="1"/>
</dbReference>
<evidence type="ECO:0000256" key="2">
    <source>
        <dbReference type="ARBA" id="ARBA00023012"/>
    </source>
</evidence>
<dbReference type="Proteomes" id="UP000195814">
    <property type="component" value="Chromosome"/>
</dbReference>
<dbReference type="OrthoDB" id="9802426at2"/>
<dbReference type="InterPro" id="IPR001867">
    <property type="entry name" value="OmpR/PhoB-type_DNA-bd"/>
</dbReference>
<feature type="DNA-binding region" description="OmpR/PhoB-type" evidence="7">
    <location>
        <begin position="128"/>
        <end position="226"/>
    </location>
</feature>
<dbReference type="GO" id="GO:0032993">
    <property type="term" value="C:protein-DNA complex"/>
    <property type="evidence" value="ECO:0007669"/>
    <property type="project" value="TreeGrafter"/>
</dbReference>
<dbReference type="Pfam" id="PF00072">
    <property type="entry name" value="Response_reg"/>
    <property type="match status" value="1"/>
</dbReference>
<keyword evidence="2" id="KW-0902">Two-component regulatory system</keyword>
<dbReference type="SUPFAM" id="SSF46894">
    <property type="entry name" value="C-terminal effector domain of the bipartite response regulators"/>
    <property type="match status" value="1"/>
</dbReference>
<dbReference type="GO" id="GO:0006355">
    <property type="term" value="P:regulation of DNA-templated transcription"/>
    <property type="evidence" value="ECO:0007669"/>
    <property type="project" value="InterPro"/>
</dbReference>
<dbReference type="NCBIfam" id="TIGR01387">
    <property type="entry name" value="cztR_silR_copR"/>
    <property type="match status" value="1"/>
</dbReference>
<dbReference type="PROSITE" id="PS50110">
    <property type="entry name" value="RESPONSE_REGULATORY"/>
    <property type="match status" value="1"/>
</dbReference>
<dbReference type="AlphaFoldDB" id="A0A1Y0LGR0"/>
<dbReference type="SMART" id="SM00862">
    <property type="entry name" value="Trans_reg_C"/>
    <property type="match status" value="1"/>
</dbReference>
<dbReference type="GO" id="GO:0005829">
    <property type="term" value="C:cytosol"/>
    <property type="evidence" value="ECO:0007669"/>
    <property type="project" value="TreeGrafter"/>
</dbReference>
<gene>
    <name evidence="10" type="ORF">A7K98_02715</name>
    <name evidence="11" type="ORF">A7K99_02715</name>
</gene>
<dbReference type="SMART" id="SM00448">
    <property type="entry name" value="REC"/>
    <property type="match status" value="1"/>
</dbReference>
<dbReference type="EMBL" id="CP015581">
    <property type="protein sequence ID" value="ARU96839.1"/>
    <property type="molecule type" value="Genomic_DNA"/>
</dbReference>
<dbReference type="FunFam" id="1.10.10.10:FF:000005">
    <property type="entry name" value="Two-component system response regulator"/>
    <property type="match status" value="1"/>
</dbReference>
<name>A0A1Y0LGR0_TATCI</name>
<evidence type="ECO:0000313" key="12">
    <source>
        <dbReference type="Proteomes" id="UP000195729"/>
    </source>
</evidence>
<dbReference type="GO" id="GO:0000156">
    <property type="term" value="F:phosphorelay response regulator activity"/>
    <property type="evidence" value="ECO:0007669"/>
    <property type="project" value="TreeGrafter"/>
</dbReference>
<evidence type="ECO:0000259" key="9">
    <source>
        <dbReference type="PROSITE" id="PS51755"/>
    </source>
</evidence>
<evidence type="ECO:0000256" key="3">
    <source>
        <dbReference type="ARBA" id="ARBA00023015"/>
    </source>
</evidence>
<dbReference type="KEGG" id="tci:A7K98_02715"/>
<dbReference type="InterPro" id="IPR006291">
    <property type="entry name" value="CusR-like"/>
</dbReference>
<evidence type="ECO:0000313" key="11">
    <source>
        <dbReference type="EMBL" id="ARU96839.1"/>
    </source>
</evidence>
<dbReference type="InterPro" id="IPR039420">
    <property type="entry name" value="WalR-like"/>
</dbReference>
<feature type="domain" description="Response regulatory" evidence="8">
    <location>
        <begin position="2"/>
        <end position="116"/>
    </location>
</feature>
<dbReference type="PANTHER" id="PTHR48111">
    <property type="entry name" value="REGULATOR OF RPOS"/>
    <property type="match status" value="1"/>
</dbReference>
<dbReference type="CDD" id="cd19935">
    <property type="entry name" value="REC_OmpR_CusR-like"/>
    <property type="match status" value="1"/>
</dbReference>
<proteinExistence type="predicted"/>
<dbReference type="Gene3D" id="6.10.250.690">
    <property type="match status" value="1"/>
</dbReference>
<dbReference type="EMBL" id="CP015579">
    <property type="protein sequence ID" value="ARU92801.1"/>
    <property type="molecule type" value="Genomic_DNA"/>
</dbReference>
<evidence type="ECO:0000256" key="6">
    <source>
        <dbReference type="PROSITE-ProRule" id="PRU00169"/>
    </source>
</evidence>